<evidence type="ECO:0000256" key="1">
    <source>
        <dbReference type="SAM" id="MobiDB-lite"/>
    </source>
</evidence>
<protein>
    <recommendedName>
        <fullName evidence="4">SMODS and SLOG-associating 2TM effector domain-containing protein</fullName>
    </recommendedName>
</protein>
<accession>A0ABS0H8H2</accession>
<evidence type="ECO:0008006" key="4">
    <source>
        <dbReference type="Google" id="ProtNLM"/>
    </source>
</evidence>
<comment type="caution">
    <text evidence="2">The sequence shown here is derived from an EMBL/GenBank/DDBJ whole genome shotgun (WGS) entry which is preliminary data.</text>
</comment>
<reference evidence="2 3" key="1">
    <citation type="submission" date="2020-11" db="EMBL/GenBank/DDBJ databases">
        <title>A novel isolate from a Black sea contaminated sediment with potential to produce alkanes: Plantactinospora alkalitolerans sp. nov.</title>
        <authorList>
            <person name="Carro L."/>
            <person name="Veyisoglu A."/>
            <person name="Guven K."/>
            <person name="Schumann P."/>
            <person name="Klenk H.-P."/>
            <person name="Sahin N."/>
        </authorList>
    </citation>
    <scope>NUCLEOTIDE SEQUENCE [LARGE SCALE GENOMIC DNA]</scope>
    <source>
        <strain evidence="2 3">S1510</strain>
    </source>
</reference>
<proteinExistence type="predicted"/>
<name>A0ABS0H8H2_9ACTN</name>
<organism evidence="2 3">
    <name type="scientific">Plantactinospora alkalitolerans</name>
    <dbReference type="NCBI Taxonomy" id="2789879"/>
    <lineage>
        <taxon>Bacteria</taxon>
        <taxon>Bacillati</taxon>
        <taxon>Actinomycetota</taxon>
        <taxon>Actinomycetes</taxon>
        <taxon>Micromonosporales</taxon>
        <taxon>Micromonosporaceae</taxon>
        <taxon>Plantactinospora</taxon>
    </lineage>
</organism>
<feature type="region of interest" description="Disordered" evidence="1">
    <location>
        <begin position="196"/>
        <end position="217"/>
    </location>
</feature>
<evidence type="ECO:0000313" key="2">
    <source>
        <dbReference type="EMBL" id="MBF9134773.1"/>
    </source>
</evidence>
<dbReference type="Proteomes" id="UP000638560">
    <property type="component" value="Unassembled WGS sequence"/>
</dbReference>
<sequence length="217" mass="24102">MAAAIALVEILTWRRKPATLRALHWIAFKLAMDGATAATAHAALVAALSGLSWFHGVWPPLVAGLAGSALLRSQLALLGSGQEAAYYGPANAYVRLQKRINQAIDDICAVTQTEWVTDKIMPKLRQIPLSRVEEQATTYLRALDRITEEQCEEQLSYIRSVVNDLDTKDDDKYRAVIQRLLDTGGRRFVKSLGKERPRIPNQAIKSSDSRHPTKNKV</sequence>
<keyword evidence="3" id="KW-1185">Reference proteome</keyword>
<gene>
    <name evidence="2" type="ORF">I0C86_38485</name>
</gene>
<dbReference type="EMBL" id="JADPUN010000378">
    <property type="protein sequence ID" value="MBF9134773.1"/>
    <property type="molecule type" value="Genomic_DNA"/>
</dbReference>
<dbReference type="RefSeq" id="WP_196206247.1">
    <property type="nucleotide sequence ID" value="NZ_JADPUN010000378.1"/>
</dbReference>
<evidence type="ECO:0000313" key="3">
    <source>
        <dbReference type="Proteomes" id="UP000638560"/>
    </source>
</evidence>